<evidence type="ECO:0000313" key="10">
    <source>
        <dbReference type="EMBL" id="CAK9010788.1"/>
    </source>
</evidence>
<evidence type="ECO:0000256" key="3">
    <source>
        <dbReference type="ARBA" id="ARBA00011995"/>
    </source>
</evidence>
<dbReference type="InterPro" id="IPR036329">
    <property type="entry name" value="Aro-AA_hydroxylase_C_sf"/>
</dbReference>
<dbReference type="InterPro" id="IPR017972">
    <property type="entry name" value="Cyt_P450_CS"/>
</dbReference>
<dbReference type="InterPro" id="IPR001128">
    <property type="entry name" value="Cyt_P450"/>
</dbReference>
<dbReference type="PROSITE" id="PS51410">
    <property type="entry name" value="BH4_AAA_HYDROXYL_2"/>
    <property type="match status" value="1"/>
</dbReference>
<dbReference type="InterPro" id="IPR019774">
    <property type="entry name" value="Aromatic-AA_hydroxylase_C"/>
</dbReference>
<keyword evidence="8" id="KW-0732">Signal</keyword>
<dbReference type="Gene3D" id="1.10.630.10">
    <property type="entry name" value="Cytochrome P450"/>
    <property type="match status" value="1"/>
</dbReference>
<evidence type="ECO:0000256" key="4">
    <source>
        <dbReference type="ARBA" id="ARBA00022723"/>
    </source>
</evidence>
<keyword evidence="11" id="KW-1185">Reference proteome</keyword>
<evidence type="ECO:0000313" key="11">
    <source>
        <dbReference type="Proteomes" id="UP001642464"/>
    </source>
</evidence>
<dbReference type="Pfam" id="PF00067">
    <property type="entry name" value="p450"/>
    <property type="match status" value="1"/>
</dbReference>
<dbReference type="InterPro" id="IPR036951">
    <property type="entry name" value="ArAA_hydroxylase_sf"/>
</dbReference>
<protein>
    <recommendedName>
        <fullName evidence="3">phenylalanine 4-monooxygenase</fullName>
        <ecNumber evidence="3">1.14.16.1</ecNumber>
    </recommendedName>
</protein>
<dbReference type="Pfam" id="PF00351">
    <property type="entry name" value="Biopterin_H"/>
    <property type="match status" value="1"/>
</dbReference>
<dbReference type="InterPro" id="IPR018301">
    <property type="entry name" value="ArAA_hydroxylase_Fe/CU_BS"/>
</dbReference>
<dbReference type="SUPFAM" id="SSF48264">
    <property type="entry name" value="Cytochrome P450"/>
    <property type="match status" value="1"/>
</dbReference>
<keyword evidence="7" id="KW-0503">Monooxygenase</keyword>
<feature type="chain" id="PRO_5045155482" description="phenylalanine 4-monooxygenase" evidence="8">
    <location>
        <begin position="30"/>
        <end position="729"/>
    </location>
</feature>
<dbReference type="PANTHER" id="PTHR11473">
    <property type="entry name" value="AROMATIC AMINO ACID HYDROXYLASE"/>
    <property type="match status" value="1"/>
</dbReference>
<evidence type="ECO:0000256" key="2">
    <source>
        <dbReference type="ARBA" id="ARBA00009712"/>
    </source>
</evidence>
<dbReference type="EMBL" id="CAXAMM010006358">
    <property type="protein sequence ID" value="CAK9010788.1"/>
    <property type="molecule type" value="Genomic_DNA"/>
</dbReference>
<dbReference type="InterPro" id="IPR036396">
    <property type="entry name" value="Cyt_P450_sf"/>
</dbReference>
<evidence type="ECO:0000256" key="6">
    <source>
        <dbReference type="ARBA" id="ARBA00023004"/>
    </source>
</evidence>
<keyword evidence="5" id="KW-0560">Oxidoreductase</keyword>
<evidence type="ECO:0000256" key="8">
    <source>
        <dbReference type="SAM" id="SignalP"/>
    </source>
</evidence>
<comment type="caution">
    <text evidence="10">The sequence shown here is derived from an EMBL/GenBank/DDBJ whole genome shotgun (WGS) entry which is preliminary data.</text>
</comment>
<sequence>MAQPVGIRRGSRWLAAVALVLAVACSNKAFCGIQTRQSWSQARLNRWALPPGRGKLPILGDTLELLNPKKMVSYQVESRQKWGARWTTSVLFKPAVVITSAQDLALARRQESRPGSFEAFFPPHHQRLFGKNSLLVQSGAPHARLRRLIQSAMTPKQVAGYQAFINVAIRDFLESCKQEPGYFAMSSKLQQTMVRIIVQVLFGQDLGENQLDVLIKDLRTWSLGLLSPPLNFIPWSAAAKAMRARGRVEEVLRSWISGKDLVEGTLLFELLNAKDEDGNALSFDEIIDNVFTLVFAGIDTTASSLSSAFLKLSEDQELQGQVREKVAGPDGERVLDLFLSEVLRTNPPAPFAMRLLREPLKLNDQVTVPNGYLLVYGIGASLSEEQLFPKPSEFQLDRGASSAVESGAFGGGPRLCPGRFLATTAAKQLLSAVLGKSGFTWESWIAGSYSTSLPLYDLCRQPDEGEMLPQMEKYCGYAVNNIPQLGDISDFLQQRTGFTLRPISGLLSARDFLNALAFRVFYSTQYIRHHGNPFYTPEPDICHELLGHVPLFANPAFADFSQEIGLASLAATDEDVAKLAAVYWFTVEFGLLREGEDVKAFGAGVLSSFGEMEWACADVPSQECREMGSMKEQLKPILRPLDPWEASKQEYPITTYQPVMFCAESLEDAEFRIAQFCDSLTRPFFPQYDPLTQTIRVTKAIRRATRHSTVELQRQKQMEFFEKGKSREN</sequence>
<keyword evidence="6" id="KW-0408">Iron</keyword>
<name>A0ABP0J975_9DINO</name>
<evidence type="ECO:0000256" key="1">
    <source>
        <dbReference type="ARBA" id="ARBA00001954"/>
    </source>
</evidence>
<feature type="domain" description="Biopterin-dependent aromatic amino acid hydroxylase family profile" evidence="9">
    <location>
        <begin position="468"/>
        <end position="726"/>
    </location>
</feature>
<organism evidence="10 11">
    <name type="scientific">Durusdinium trenchii</name>
    <dbReference type="NCBI Taxonomy" id="1381693"/>
    <lineage>
        <taxon>Eukaryota</taxon>
        <taxon>Sar</taxon>
        <taxon>Alveolata</taxon>
        <taxon>Dinophyceae</taxon>
        <taxon>Suessiales</taxon>
        <taxon>Symbiodiniaceae</taxon>
        <taxon>Durusdinium</taxon>
    </lineage>
</organism>
<evidence type="ECO:0000256" key="5">
    <source>
        <dbReference type="ARBA" id="ARBA00023002"/>
    </source>
</evidence>
<reference evidence="10 11" key="1">
    <citation type="submission" date="2024-02" db="EMBL/GenBank/DDBJ databases">
        <authorList>
            <person name="Chen Y."/>
            <person name="Shah S."/>
            <person name="Dougan E. K."/>
            <person name="Thang M."/>
            <person name="Chan C."/>
        </authorList>
    </citation>
    <scope>NUCLEOTIDE SEQUENCE [LARGE SCALE GENOMIC DNA]</scope>
</reference>
<evidence type="ECO:0000259" key="9">
    <source>
        <dbReference type="PROSITE" id="PS51410"/>
    </source>
</evidence>
<dbReference type="PANTHER" id="PTHR11473:SF24">
    <property type="entry name" value="PHENYLALANINE-4-HYDROXYLASE"/>
    <property type="match status" value="1"/>
</dbReference>
<dbReference type="Gene3D" id="1.10.800.10">
    <property type="entry name" value="Aromatic amino acid hydroxylase"/>
    <property type="match status" value="1"/>
</dbReference>
<feature type="signal peptide" evidence="8">
    <location>
        <begin position="1"/>
        <end position="29"/>
    </location>
</feature>
<keyword evidence="4" id="KW-0479">Metal-binding</keyword>
<dbReference type="PRINTS" id="PR00372">
    <property type="entry name" value="FYWHYDRXLASE"/>
</dbReference>
<proteinExistence type="inferred from homology"/>
<gene>
    <name evidence="10" type="ORF">SCF082_LOCUS10821</name>
</gene>
<evidence type="ECO:0000256" key="7">
    <source>
        <dbReference type="ARBA" id="ARBA00023033"/>
    </source>
</evidence>
<comment type="cofactor">
    <cofactor evidence="1">
        <name>Fe(2+)</name>
        <dbReference type="ChEBI" id="CHEBI:29033"/>
    </cofactor>
</comment>
<dbReference type="InterPro" id="IPR001273">
    <property type="entry name" value="ArAA_hydroxylase"/>
</dbReference>
<comment type="similarity">
    <text evidence="2">Belongs to the biopterin-dependent aromatic amino acid hydroxylase family.</text>
</comment>
<dbReference type="Proteomes" id="UP001642464">
    <property type="component" value="Unassembled WGS sequence"/>
</dbReference>
<dbReference type="PROSITE" id="PS00086">
    <property type="entry name" value="CYTOCHROME_P450"/>
    <property type="match status" value="1"/>
</dbReference>
<dbReference type="PROSITE" id="PS00367">
    <property type="entry name" value="BH4_AAA_HYDROXYL_1"/>
    <property type="match status" value="1"/>
</dbReference>
<accession>A0ABP0J975</accession>
<dbReference type="EC" id="1.14.16.1" evidence="3"/>
<dbReference type="SUPFAM" id="SSF56534">
    <property type="entry name" value="Aromatic aminoacid monoxygenases, catalytic and oligomerization domains"/>
    <property type="match status" value="1"/>
</dbReference>